<evidence type="ECO:0000256" key="2">
    <source>
        <dbReference type="ARBA" id="ARBA00022692"/>
    </source>
</evidence>
<accession>A0A4Q7VHL5</accession>
<evidence type="ECO:0000313" key="7">
    <source>
        <dbReference type="EMBL" id="RZT95581.1"/>
    </source>
</evidence>
<keyword evidence="2" id="KW-0812">Transmembrane</keyword>
<feature type="domain" description="LysM" evidence="6">
    <location>
        <begin position="168"/>
        <end position="213"/>
    </location>
</feature>
<comment type="caution">
    <text evidence="7">The sequence shown here is derived from an EMBL/GenBank/DDBJ whole genome shotgun (WGS) entry which is preliminary data.</text>
</comment>
<evidence type="ECO:0000256" key="3">
    <source>
        <dbReference type="ARBA" id="ARBA00022989"/>
    </source>
</evidence>
<feature type="domain" description="LysM" evidence="6">
    <location>
        <begin position="109"/>
        <end position="154"/>
    </location>
</feature>
<dbReference type="InterPro" id="IPR001828">
    <property type="entry name" value="ANF_lig-bd_rcpt"/>
</dbReference>
<feature type="signal peptide" evidence="5">
    <location>
        <begin position="1"/>
        <end position="23"/>
    </location>
</feature>
<sequence>MRYFIQKLIILLLLSGATFDAYSQSNDIVRSNEKVVVAGKFYYLHIVREKQTLFSICKAYGVSMKDVMEINRKKNHNLDLNEILRIPFVQSDSLIKADKPQKKEQPKYFYYVIQKGDTLYSLSKKFNQTVENLKADNPEIGINNKLAVGTILKVKKQANTQVTEKKKNTYKVKASDSEADILLKFDIKKRAFRRLNPHIRSFRNIASGTIVNLPKNAKQITPVEEVEVATTDGIRQATDYNQIFKEYSIDTTVQSKIDIALFLPLYAALNDSLNWEISYQDTLKIMTRKEPETVYPKSRDFIRLYQGVLLAVEDLKKQGLEINLHVFDTEKKQSTVRQTLNNLGPLKLDLILGPVYSHTFDLVAEYAQENQIPIISPLSSRNAQLHNNPFVFQLNTSTESLCDNIFNHLMADKENKNIVIVHSKNYKELEEYKLVRDIEQQLFENGKYWQYTNLTYSKLSFEDYGNLGLEHLLSKTQENIIVIPSSKPAVVESFLTNLKILGKSYPIQLIGFPSWQRYSSMDPSNLFELNTLILSPYFIDYESEKVNNFIDRFRYEFSCEPNDYSFRAYDFTLYFSTAIKRFGHRFFDHLNEIKDIELIQSNYSIKSVNAWGGFENKGLHVINYAPDFKIKSHKFEPIIRAHQNIELPNEMMNQ</sequence>
<dbReference type="Gene3D" id="3.10.350.10">
    <property type="entry name" value="LysM domain"/>
    <property type="match status" value="2"/>
</dbReference>
<dbReference type="Gene3D" id="3.40.50.2300">
    <property type="match status" value="2"/>
</dbReference>
<keyword evidence="3" id="KW-1133">Transmembrane helix</keyword>
<dbReference type="InterPro" id="IPR018392">
    <property type="entry name" value="LysM"/>
</dbReference>
<comment type="subcellular location">
    <subcellularLocation>
        <location evidence="1">Membrane</location>
    </subcellularLocation>
</comment>
<organism evidence="7 8">
    <name type="scientific">Ancylomarina subtilis</name>
    <dbReference type="NCBI Taxonomy" id="1639035"/>
    <lineage>
        <taxon>Bacteria</taxon>
        <taxon>Pseudomonadati</taxon>
        <taxon>Bacteroidota</taxon>
        <taxon>Bacteroidia</taxon>
        <taxon>Marinilabiliales</taxon>
        <taxon>Marinifilaceae</taxon>
        <taxon>Ancylomarina</taxon>
    </lineage>
</organism>
<dbReference type="PROSITE" id="PS51782">
    <property type="entry name" value="LYSM"/>
    <property type="match status" value="2"/>
</dbReference>
<dbReference type="PANTHER" id="PTHR33734">
    <property type="entry name" value="LYSM DOMAIN-CONTAINING GPI-ANCHORED PROTEIN 2"/>
    <property type="match status" value="1"/>
</dbReference>
<dbReference type="CDD" id="cd00118">
    <property type="entry name" value="LysM"/>
    <property type="match status" value="2"/>
</dbReference>
<dbReference type="OrthoDB" id="2149800at2"/>
<dbReference type="AlphaFoldDB" id="A0A4Q7VHL5"/>
<dbReference type="SMART" id="SM00257">
    <property type="entry name" value="LysM"/>
    <property type="match status" value="3"/>
</dbReference>
<evidence type="ECO:0000256" key="1">
    <source>
        <dbReference type="ARBA" id="ARBA00004370"/>
    </source>
</evidence>
<dbReference type="GO" id="GO:0016020">
    <property type="term" value="C:membrane"/>
    <property type="evidence" value="ECO:0007669"/>
    <property type="project" value="UniProtKB-SubCell"/>
</dbReference>
<dbReference type="InterPro" id="IPR028082">
    <property type="entry name" value="Peripla_BP_I"/>
</dbReference>
<dbReference type="SUPFAM" id="SSF54106">
    <property type="entry name" value="LysM domain"/>
    <property type="match status" value="2"/>
</dbReference>
<dbReference type="RefSeq" id="WP_130305536.1">
    <property type="nucleotide sequence ID" value="NZ_SHKN01000001.1"/>
</dbReference>
<dbReference type="EMBL" id="SHKN01000001">
    <property type="protein sequence ID" value="RZT95581.1"/>
    <property type="molecule type" value="Genomic_DNA"/>
</dbReference>
<gene>
    <name evidence="7" type="ORF">EV201_0204</name>
</gene>
<proteinExistence type="predicted"/>
<dbReference type="InterPro" id="IPR036779">
    <property type="entry name" value="LysM_dom_sf"/>
</dbReference>
<reference evidence="7 8" key="1">
    <citation type="submission" date="2019-02" db="EMBL/GenBank/DDBJ databases">
        <title>Genomic Encyclopedia of Type Strains, Phase IV (KMG-IV): sequencing the most valuable type-strain genomes for metagenomic binning, comparative biology and taxonomic classification.</title>
        <authorList>
            <person name="Goeker M."/>
        </authorList>
    </citation>
    <scope>NUCLEOTIDE SEQUENCE [LARGE SCALE GENOMIC DNA]</scope>
    <source>
        <strain evidence="7 8">DSM 28825</strain>
    </source>
</reference>
<keyword evidence="5" id="KW-0732">Signal</keyword>
<evidence type="ECO:0000259" key="6">
    <source>
        <dbReference type="PROSITE" id="PS51782"/>
    </source>
</evidence>
<protein>
    <submittedName>
        <fullName evidence="7">ABC-type branched-subunit amino acid transport system substrate-binding protein</fullName>
    </submittedName>
</protein>
<dbReference type="Pfam" id="PF01094">
    <property type="entry name" value="ANF_receptor"/>
    <property type="match status" value="1"/>
</dbReference>
<name>A0A4Q7VHL5_9BACT</name>
<keyword evidence="8" id="KW-1185">Reference proteome</keyword>
<evidence type="ECO:0000256" key="5">
    <source>
        <dbReference type="SAM" id="SignalP"/>
    </source>
</evidence>
<keyword evidence="4" id="KW-0472">Membrane</keyword>
<dbReference type="Pfam" id="PF01476">
    <property type="entry name" value="LysM"/>
    <property type="match status" value="2"/>
</dbReference>
<dbReference type="SUPFAM" id="SSF53822">
    <property type="entry name" value="Periplasmic binding protein-like I"/>
    <property type="match status" value="1"/>
</dbReference>
<evidence type="ECO:0000313" key="8">
    <source>
        <dbReference type="Proteomes" id="UP000293562"/>
    </source>
</evidence>
<evidence type="ECO:0000256" key="4">
    <source>
        <dbReference type="ARBA" id="ARBA00023136"/>
    </source>
</evidence>
<dbReference type="Proteomes" id="UP000293562">
    <property type="component" value="Unassembled WGS sequence"/>
</dbReference>
<dbReference type="PANTHER" id="PTHR33734:SF22">
    <property type="entry name" value="MEMBRANE-BOUND LYTIC MUREIN TRANSGLYCOSYLASE D"/>
    <property type="match status" value="1"/>
</dbReference>
<feature type="chain" id="PRO_5020262692" evidence="5">
    <location>
        <begin position="24"/>
        <end position="654"/>
    </location>
</feature>
<dbReference type="CDD" id="cd06268">
    <property type="entry name" value="PBP1_ABC_transporter_LIVBP-like"/>
    <property type="match status" value="1"/>
</dbReference>